<evidence type="ECO:0000256" key="3">
    <source>
        <dbReference type="ARBA" id="ARBA00022989"/>
    </source>
</evidence>
<dbReference type="InterPro" id="IPR050307">
    <property type="entry name" value="Sterol_Desaturase_Related"/>
</dbReference>
<dbReference type="GO" id="GO:0016491">
    <property type="term" value="F:oxidoreductase activity"/>
    <property type="evidence" value="ECO:0007669"/>
    <property type="project" value="InterPro"/>
</dbReference>
<gene>
    <name evidence="6" type="ORF">SmJEL517_g02887</name>
</gene>
<dbReference type="STRING" id="1806994.A0A507C507"/>
<keyword evidence="4" id="KW-0472">Membrane</keyword>
<dbReference type="GO" id="GO:0005506">
    <property type="term" value="F:iron ion binding"/>
    <property type="evidence" value="ECO:0007669"/>
    <property type="project" value="InterPro"/>
</dbReference>
<accession>A0A507C507</accession>
<comment type="caution">
    <text evidence="6">The sequence shown here is derived from an EMBL/GenBank/DDBJ whole genome shotgun (WGS) entry which is preliminary data.</text>
</comment>
<name>A0A507C507_9FUNG</name>
<dbReference type="EMBL" id="QEAO01000013">
    <property type="protein sequence ID" value="TPX34468.1"/>
    <property type="molecule type" value="Genomic_DNA"/>
</dbReference>
<dbReference type="AlphaFoldDB" id="A0A507C507"/>
<organism evidence="6 7">
    <name type="scientific">Synchytrium microbalum</name>
    <dbReference type="NCBI Taxonomy" id="1806994"/>
    <lineage>
        <taxon>Eukaryota</taxon>
        <taxon>Fungi</taxon>
        <taxon>Fungi incertae sedis</taxon>
        <taxon>Chytridiomycota</taxon>
        <taxon>Chytridiomycota incertae sedis</taxon>
        <taxon>Chytridiomycetes</taxon>
        <taxon>Synchytriales</taxon>
        <taxon>Synchytriaceae</taxon>
        <taxon>Synchytrium</taxon>
    </lineage>
</organism>
<dbReference type="GO" id="GO:0008610">
    <property type="term" value="P:lipid biosynthetic process"/>
    <property type="evidence" value="ECO:0007669"/>
    <property type="project" value="InterPro"/>
</dbReference>
<comment type="subcellular location">
    <subcellularLocation>
        <location evidence="1">Membrane</location>
    </subcellularLocation>
</comment>
<keyword evidence="2" id="KW-0812">Transmembrane</keyword>
<evidence type="ECO:0000313" key="6">
    <source>
        <dbReference type="EMBL" id="TPX34468.1"/>
    </source>
</evidence>
<dbReference type="RefSeq" id="XP_031025188.1">
    <property type="nucleotide sequence ID" value="XM_031168815.1"/>
</dbReference>
<dbReference type="Pfam" id="PF04116">
    <property type="entry name" value="FA_hydroxylase"/>
    <property type="match status" value="1"/>
</dbReference>
<dbReference type="InterPro" id="IPR006694">
    <property type="entry name" value="Fatty_acid_hydroxylase"/>
</dbReference>
<keyword evidence="7" id="KW-1185">Reference proteome</keyword>
<dbReference type="OrthoDB" id="1658724at2759"/>
<protein>
    <recommendedName>
        <fullName evidence="5">Fatty acid hydroxylase domain-containing protein</fullName>
    </recommendedName>
</protein>
<evidence type="ECO:0000259" key="5">
    <source>
        <dbReference type="Pfam" id="PF04116"/>
    </source>
</evidence>
<keyword evidence="3" id="KW-1133">Transmembrane helix</keyword>
<evidence type="ECO:0000256" key="2">
    <source>
        <dbReference type="ARBA" id="ARBA00022692"/>
    </source>
</evidence>
<evidence type="ECO:0000313" key="7">
    <source>
        <dbReference type="Proteomes" id="UP000319731"/>
    </source>
</evidence>
<dbReference type="Proteomes" id="UP000319731">
    <property type="component" value="Unassembled WGS sequence"/>
</dbReference>
<sequence length="296" mass="35277">MEVIAPYVSQFLNAYNATAAAEPSLSYFETKWSQIFASDENILWTFTMVSFIHHEIIYFARFLPFWFCDFVPALRKYKIQNKDNTWENIRKCFWAVLIQHFVVELPLMIMFHPVAEYFGMQIKQVPFPPWWKIAYQCLVFLIFEDFYQYFTHRLLHYGWMYKYIHKQHHEFNAPFGITGEYAHPVEVVFLGIGTIGGPILYVMATGDLHIITVLWWITIRLFQVIDAHSGYDFPWSLRHFVPIWSGAIFHDYHHSHFVGNYGSSFRYLDWILGTDKGFQEWSKQRSTEKEAEAKSQ</sequence>
<dbReference type="GO" id="GO:0016020">
    <property type="term" value="C:membrane"/>
    <property type="evidence" value="ECO:0007669"/>
    <property type="project" value="UniProtKB-SubCell"/>
</dbReference>
<dbReference type="GeneID" id="42004112"/>
<reference evidence="6 7" key="1">
    <citation type="journal article" date="2019" name="Sci. Rep.">
        <title>Comparative genomics of chytrid fungi reveal insights into the obligate biotrophic and pathogenic lifestyle of Synchytrium endobioticum.</title>
        <authorList>
            <person name="van de Vossenberg B.T.L.H."/>
            <person name="Warris S."/>
            <person name="Nguyen H.D.T."/>
            <person name="van Gent-Pelzer M.P.E."/>
            <person name="Joly D.L."/>
            <person name="van de Geest H.C."/>
            <person name="Bonants P.J.M."/>
            <person name="Smith D.S."/>
            <person name="Levesque C.A."/>
            <person name="van der Lee T.A.J."/>
        </authorList>
    </citation>
    <scope>NUCLEOTIDE SEQUENCE [LARGE SCALE GENOMIC DNA]</scope>
    <source>
        <strain evidence="6 7">JEL517</strain>
    </source>
</reference>
<dbReference type="PANTHER" id="PTHR11863">
    <property type="entry name" value="STEROL DESATURASE"/>
    <property type="match status" value="1"/>
</dbReference>
<proteinExistence type="predicted"/>
<evidence type="ECO:0000256" key="1">
    <source>
        <dbReference type="ARBA" id="ARBA00004370"/>
    </source>
</evidence>
<evidence type="ECO:0000256" key="4">
    <source>
        <dbReference type="ARBA" id="ARBA00023136"/>
    </source>
</evidence>
<feature type="domain" description="Fatty acid hydroxylase" evidence="5">
    <location>
        <begin position="138"/>
        <end position="274"/>
    </location>
</feature>